<keyword evidence="1" id="KW-0472">Membrane</keyword>
<dbReference type="RefSeq" id="WP_237384062.1">
    <property type="nucleotide sequence ID" value="NZ_CP071793.1"/>
</dbReference>
<dbReference type="KEGG" id="scor:J3U87_16050"/>
<keyword evidence="1" id="KW-1133">Transmembrane helix</keyword>
<evidence type="ECO:0008006" key="4">
    <source>
        <dbReference type="Google" id="ProtNLM"/>
    </source>
</evidence>
<evidence type="ECO:0000313" key="2">
    <source>
        <dbReference type="EMBL" id="QTD53962.1"/>
    </source>
</evidence>
<sequence length="208" mass="24027">MDHEYWEERLQAYLDNELNPADRLAVEQYIEVNPEAKAQLEYFAALKKRLRAHADIVEMPKSLEDRIQRTFDRKRKVRFFRRRLTYVALTIAAAIVLGFLIQGLFTDSNQFVPKTLTGHVVCNDCALAEEAGLTKGSICKDGHRLGLKTAQGELYRFAVDDVGKNFVKDYTLVGNEVEIFGETQEKYHLIRIKNLKKRTQQQASLSRF</sequence>
<dbReference type="Gene3D" id="1.10.10.1320">
    <property type="entry name" value="Anti-sigma factor, zinc-finger domain"/>
    <property type="match status" value="1"/>
</dbReference>
<dbReference type="AlphaFoldDB" id="A0A8A4TYD6"/>
<dbReference type="Proteomes" id="UP000663929">
    <property type="component" value="Chromosome"/>
</dbReference>
<protein>
    <recommendedName>
        <fullName evidence="4">Zinc-finger domain-containing protein</fullName>
    </recommendedName>
</protein>
<evidence type="ECO:0000256" key="1">
    <source>
        <dbReference type="SAM" id="Phobius"/>
    </source>
</evidence>
<accession>A0A8A4TYD6</accession>
<gene>
    <name evidence="2" type="ORF">J3U87_16050</name>
</gene>
<keyword evidence="1" id="KW-0812">Transmembrane</keyword>
<dbReference type="InterPro" id="IPR041916">
    <property type="entry name" value="Anti_sigma_zinc_sf"/>
</dbReference>
<feature type="transmembrane region" description="Helical" evidence="1">
    <location>
        <begin position="84"/>
        <end position="105"/>
    </location>
</feature>
<reference evidence="2" key="1">
    <citation type="submission" date="2021-03" db="EMBL/GenBank/DDBJ databases">
        <title>Acanthopleuribacteraceae sp. M133.</title>
        <authorList>
            <person name="Wang G."/>
        </authorList>
    </citation>
    <scope>NUCLEOTIDE SEQUENCE</scope>
    <source>
        <strain evidence="2">M133</strain>
    </source>
</reference>
<name>A0A8A4TYD6_SULCO</name>
<proteinExistence type="predicted"/>
<evidence type="ECO:0000313" key="3">
    <source>
        <dbReference type="Proteomes" id="UP000663929"/>
    </source>
</evidence>
<dbReference type="EMBL" id="CP071793">
    <property type="protein sequence ID" value="QTD53962.1"/>
    <property type="molecule type" value="Genomic_DNA"/>
</dbReference>
<organism evidence="2 3">
    <name type="scientific">Sulfidibacter corallicola</name>
    <dbReference type="NCBI Taxonomy" id="2818388"/>
    <lineage>
        <taxon>Bacteria</taxon>
        <taxon>Pseudomonadati</taxon>
        <taxon>Acidobacteriota</taxon>
        <taxon>Holophagae</taxon>
        <taxon>Acanthopleuribacterales</taxon>
        <taxon>Acanthopleuribacteraceae</taxon>
        <taxon>Sulfidibacter</taxon>
    </lineage>
</organism>
<keyword evidence="3" id="KW-1185">Reference proteome</keyword>